<evidence type="ECO:0000313" key="3">
    <source>
        <dbReference type="Proteomes" id="UP000434172"/>
    </source>
</evidence>
<keyword evidence="3" id="KW-1185">Reference proteome</keyword>
<reference evidence="2 3" key="1">
    <citation type="submission" date="2019-12" db="EMBL/GenBank/DDBJ databases">
        <title>A genome sequence resource for the geographically widespread anthracnose pathogen Colletotrichum asianum.</title>
        <authorList>
            <person name="Meng Y."/>
        </authorList>
    </citation>
    <scope>NUCLEOTIDE SEQUENCE [LARGE SCALE GENOMIC DNA]</scope>
    <source>
        <strain evidence="2 3">ICMP 18580</strain>
    </source>
</reference>
<dbReference type="OrthoDB" id="10544853at2759"/>
<feature type="region of interest" description="Disordered" evidence="1">
    <location>
        <begin position="1"/>
        <end position="29"/>
    </location>
</feature>
<protein>
    <submittedName>
        <fullName evidence="2">Uncharacterized protein</fullName>
    </submittedName>
</protein>
<evidence type="ECO:0000313" key="2">
    <source>
        <dbReference type="EMBL" id="KAF0331361.1"/>
    </source>
</evidence>
<accession>A0A8H3ZXA0</accession>
<gene>
    <name evidence="2" type="ORF">GQ607_001107</name>
</gene>
<dbReference type="AlphaFoldDB" id="A0A8H3ZXA0"/>
<name>A0A8H3ZXA0_9PEZI</name>
<comment type="caution">
    <text evidence="2">The sequence shown here is derived from an EMBL/GenBank/DDBJ whole genome shotgun (WGS) entry which is preliminary data.</text>
</comment>
<dbReference type="EMBL" id="WOWK01000003">
    <property type="protein sequence ID" value="KAF0331361.1"/>
    <property type="molecule type" value="Genomic_DNA"/>
</dbReference>
<proteinExistence type="predicted"/>
<organism evidence="2 3">
    <name type="scientific">Colletotrichum asianum</name>
    <dbReference type="NCBI Taxonomy" id="702518"/>
    <lineage>
        <taxon>Eukaryota</taxon>
        <taxon>Fungi</taxon>
        <taxon>Dikarya</taxon>
        <taxon>Ascomycota</taxon>
        <taxon>Pezizomycotina</taxon>
        <taxon>Sordariomycetes</taxon>
        <taxon>Hypocreomycetidae</taxon>
        <taxon>Glomerellales</taxon>
        <taxon>Glomerellaceae</taxon>
        <taxon>Colletotrichum</taxon>
        <taxon>Colletotrichum gloeosporioides species complex</taxon>
    </lineage>
</organism>
<sequence length="135" mass="14367">MSTHTNNDANEHALTGSHSLSTPGAAGHNEHCKKGSGACLCTAKPTSPSLNGFNLDVILAEPMNMGTLDYRQGHRYLKAGQDRISSRARGSLARDPSARSAVDSVGRGLTLFLPSIRLPMDRSTLRHSKSRPSAS</sequence>
<evidence type="ECO:0000256" key="1">
    <source>
        <dbReference type="SAM" id="MobiDB-lite"/>
    </source>
</evidence>
<dbReference type="Proteomes" id="UP000434172">
    <property type="component" value="Unassembled WGS sequence"/>
</dbReference>